<organism evidence="1 2">
    <name type="scientific">Streptomyces chilikensis</name>
    <dbReference type="NCBI Taxonomy" id="1194079"/>
    <lineage>
        <taxon>Bacteria</taxon>
        <taxon>Bacillati</taxon>
        <taxon>Actinomycetota</taxon>
        <taxon>Actinomycetes</taxon>
        <taxon>Kitasatosporales</taxon>
        <taxon>Streptomycetaceae</taxon>
        <taxon>Streptomyces</taxon>
    </lineage>
</organism>
<dbReference type="Gene3D" id="1.10.150.430">
    <property type="entry name" value="DUF3349, helical bundle"/>
    <property type="match status" value="1"/>
</dbReference>
<dbReference type="InterPro" id="IPR021784">
    <property type="entry name" value="DUF3349"/>
</dbReference>
<evidence type="ECO:0000313" key="2">
    <source>
        <dbReference type="Proteomes" id="UP001551584"/>
    </source>
</evidence>
<evidence type="ECO:0000313" key="1">
    <source>
        <dbReference type="EMBL" id="MEU9580008.1"/>
    </source>
</evidence>
<sequence length="89" mass="9719">MEPHLTEVVALLRRAFPGGIDADDRLPLLAVLSEGLCEENAGRVGAAFLGADRHAVENDAARPVNRARRERAAVLRGRLARHGWDPDED</sequence>
<dbReference type="RefSeq" id="WP_359275392.1">
    <property type="nucleotide sequence ID" value="NZ_JBEZNA010000062.1"/>
</dbReference>
<reference evidence="1 2" key="1">
    <citation type="submission" date="2024-06" db="EMBL/GenBank/DDBJ databases">
        <title>The Natural Products Discovery Center: Release of the First 8490 Sequenced Strains for Exploring Actinobacteria Biosynthetic Diversity.</title>
        <authorList>
            <person name="Kalkreuter E."/>
            <person name="Kautsar S.A."/>
            <person name="Yang D."/>
            <person name="Bader C.D."/>
            <person name="Teijaro C.N."/>
            <person name="Fluegel L."/>
            <person name="Davis C.M."/>
            <person name="Simpson J.R."/>
            <person name="Lauterbach L."/>
            <person name="Steele A.D."/>
            <person name="Gui C."/>
            <person name="Meng S."/>
            <person name="Li G."/>
            <person name="Viehrig K."/>
            <person name="Ye F."/>
            <person name="Su P."/>
            <person name="Kiefer A.F."/>
            <person name="Nichols A."/>
            <person name="Cepeda A.J."/>
            <person name="Yan W."/>
            <person name="Fan B."/>
            <person name="Jiang Y."/>
            <person name="Adhikari A."/>
            <person name="Zheng C.-J."/>
            <person name="Schuster L."/>
            <person name="Cowan T.M."/>
            <person name="Smanski M.J."/>
            <person name="Chevrette M.G."/>
            <person name="De Carvalho L.P.S."/>
            <person name="Shen B."/>
        </authorList>
    </citation>
    <scope>NUCLEOTIDE SEQUENCE [LARGE SCALE GENOMIC DNA]</scope>
    <source>
        <strain evidence="1 2">NPDC048117</strain>
    </source>
</reference>
<protein>
    <submittedName>
        <fullName evidence="1">DUF3349 domain-containing protein</fullName>
    </submittedName>
</protein>
<name>A0ABV3EVC2_9ACTN</name>
<comment type="caution">
    <text evidence="1">The sequence shown here is derived from an EMBL/GenBank/DDBJ whole genome shotgun (WGS) entry which is preliminary data.</text>
</comment>
<accession>A0ABV3EVC2</accession>
<dbReference type="Pfam" id="PF11829">
    <property type="entry name" value="DUF3349"/>
    <property type="match status" value="1"/>
</dbReference>
<proteinExistence type="predicted"/>
<keyword evidence="2" id="KW-1185">Reference proteome</keyword>
<dbReference type="EMBL" id="JBEZNA010000062">
    <property type="protein sequence ID" value="MEU9580008.1"/>
    <property type="molecule type" value="Genomic_DNA"/>
</dbReference>
<dbReference type="InterPro" id="IPR044918">
    <property type="entry name" value="DUF3349_helical"/>
</dbReference>
<gene>
    <name evidence="1" type="ORF">AB0D95_22505</name>
</gene>
<dbReference type="Proteomes" id="UP001551584">
    <property type="component" value="Unassembled WGS sequence"/>
</dbReference>